<dbReference type="GO" id="GO:0016020">
    <property type="term" value="C:membrane"/>
    <property type="evidence" value="ECO:0007669"/>
    <property type="project" value="UniProtKB-SubCell"/>
</dbReference>
<dbReference type="Proteomes" id="UP000000503">
    <property type="component" value="Chromosome"/>
</dbReference>
<dbReference type="eggNOG" id="COG0385">
    <property type="taxonomic scope" value="Bacteria"/>
</dbReference>
<dbReference type="PANTHER" id="PTHR10361:SF28">
    <property type="entry name" value="P3 PROTEIN-RELATED"/>
    <property type="match status" value="1"/>
</dbReference>
<organism evidence="6 7">
    <name type="scientific">Gracilinema caldarium (strain ATCC 51460 / DSM 7334 / H1)</name>
    <name type="common">Treponema caldarium</name>
    <dbReference type="NCBI Taxonomy" id="744872"/>
    <lineage>
        <taxon>Bacteria</taxon>
        <taxon>Pseudomonadati</taxon>
        <taxon>Spirochaetota</taxon>
        <taxon>Spirochaetia</taxon>
        <taxon>Spirochaetales</taxon>
        <taxon>Breznakiellaceae</taxon>
        <taxon>Gracilinema</taxon>
    </lineage>
</organism>
<dbReference type="HOGENOM" id="CLU_071795_0_0_12"/>
<feature type="transmembrane region" description="Helical" evidence="5">
    <location>
        <begin position="70"/>
        <end position="93"/>
    </location>
</feature>
<accession>F8F1E1</accession>
<evidence type="ECO:0000256" key="5">
    <source>
        <dbReference type="SAM" id="Phobius"/>
    </source>
</evidence>
<evidence type="ECO:0000313" key="7">
    <source>
        <dbReference type="Proteomes" id="UP000000503"/>
    </source>
</evidence>
<evidence type="ECO:0000256" key="1">
    <source>
        <dbReference type="ARBA" id="ARBA00004141"/>
    </source>
</evidence>
<gene>
    <name evidence="6" type="ordered locus">Spica_0631</name>
</gene>
<keyword evidence="7" id="KW-1185">Reference proteome</keyword>
<dbReference type="InterPro" id="IPR038770">
    <property type="entry name" value="Na+/solute_symporter_sf"/>
</dbReference>
<dbReference type="Pfam" id="PF01758">
    <property type="entry name" value="SBF"/>
    <property type="match status" value="1"/>
</dbReference>
<dbReference type="RefSeq" id="WP_013968097.1">
    <property type="nucleotide sequence ID" value="NC_015732.1"/>
</dbReference>
<dbReference type="Gene3D" id="1.20.1530.20">
    <property type="match status" value="1"/>
</dbReference>
<feature type="transmembrane region" description="Helical" evidence="5">
    <location>
        <begin position="12"/>
        <end position="33"/>
    </location>
</feature>
<evidence type="ECO:0000256" key="2">
    <source>
        <dbReference type="ARBA" id="ARBA00022692"/>
    </source>
</evidence>
<dbReference type="STRING" id="744872.Spica_0631"/>
<feature type="transmembrane region" description="Helical" evidence="5">
    <location>
        <begin position="229"/>
        <end position="250"/>
    </location>
</feature>
<comment type="subcellular location">
    <subcellularLocation>
        <location evidence="1">Membrane</location>
        <topology evidence="1">Multi-pass membrane protein</topology>
    </subcellularLocation>
</comment>
<feature type="transmembrane region" description="Helical" evidence="5">
    <location>
        <begin position="165"/>
        <end position="183"/>
    </location>
</feature>
<evidence type="ECO:0000256" key="4">
    <source>
        <dbReference type="ARBA" id="ARBA00023136"/>
    </source>
</evidence>
<dbReference type="EMBL" id="CP002868">
    <property type="protein sequence ID" value="AEJ18785.1"/>
    <property type="molecule type" value="Genomic_DNA"/>
</dbReference>
<feature type="transmembrane region" description="Helical" evidence="5">
    <location>
        <begin position="99"/>
        <end position="119"/>
    </location>
</feature>
<dbReference type="AlphaFoldDB" id="F8F1E1"/>
<dbReference type="InterPro" id="IPR002657">
    <property type="entry name" value="BilAc:Na_symport/Acr3"/>
</dbReference>
<keyword evidence="2 5" id="KW-0812">Transmembrane</keyword>
<dbReference type="KEGG" id="scd:Spica_0631"/>
<protein>
    <submittedName>
        <fullName evidence="6">Bile acid:sodium symporter</fullName>
    </submittedName>
</protein>
<feature type="transmembrane region" description="Helical" evidence="5">
    <location>
        <begin position="39"/>
        <end position="58"/>
    </location>
</feature>
<dbReference type="PANTHER" id="PTHR10361">
    <property type="entry name" value="SODIUM-BILE ACID COTRANSPORTER"/>
    <property type="match status" value="1"/>
</dbReference>
<feature type="transmembrane region" description="Helical" evidence="5">
    <location>
        <begin position="262"/>
        <end position="283"/>
    </location>
</feature>
<reference evidence="7" key="1">
    <citation type="journal article" date="2013" name="Stand. Genomic Sci.">
        <title>Genome sequence of the thermophilic fresh-water bacterium Spirochaeta caldaria type strain (H1(T)), reclassification of Spirochaeta caldaria, Spirochaeta stenostrepta, and Spirochaeta zuelzerae in the genus Treponema as Treponema caldaria comb. nov., Treponema stenostrepta comb. nov., and Treponema zuelzerae comb. nov., and emendation of the genus Treponema.</title>
        <authorList>
            <person name="Abt B."/>
            <person name="Goker M."/>
            <person name="Scheuner C."/>
            <person name="Han C."/>
            <person name="Lu M."/>
            <person name="Misra M."/>
            <person name="Lapidus A."/>
            <person name="Nolan M."/>
            <person name="Lucas S."/>
            <person name="Hammon N."/>
            <person name="Deshpande S."/>
            <person name="Cheng J.F."/>
            <person name="Tapia R."/>
            <person name="Goodwin L.A."/>
            <person name="Pitluck S."/>
            <person name="Liolios K."/>
            <person name="Pagani I."/>
            <person name="Ivanova N."/>
            <person name="Mavromatis K."/>
            <person name="Mikhailova N."/>
            <person name="Huntemann M."/>
            <person name="Pati A."/>
            <person name="Chen A."/>
            <person name="Palaniappan K."/>
            <person name="Land M."/>
            <person name="Hauser L."/>
            <person name="Jeffries C.D."/>
            <person name="Rohde M."/>
            <person name="Spring S."/>
            <person name="Gronow S."/>
            <person name="Detter J.C."/>
            <person name="Bristow J."/>
            <person name="Eisen J.A."/>
            <person name="Markowitz V."/>
            <person name="Hugenholtz P."/>
            <person name="Kyrpides N.C."/>
            <person name="Woyke T."/>
            <person name="Klenk H.P."/>
        </authorList>
    </citation>
    <scope>NUCLEOTIDE SEQUENCE</scope>
    <source>
        <strain evidence="7">ATCC 51460 / DSM 7334 / H1</strain>
    </source>
</reference>
<keyword evidence="3 5" id="KW-1133">Transmembrane helix</keyword>
<feature type="transmembrane region" description="Helical" evidence="5">
    <location>
        <begin position="131"/>
        <end position="153"/>
    </location>
</feature>
<keyword evidence="4 5" id="KW-0472">Membrane</keyword>
<evidence type="ECO:0000313" key="6">
    <source>
        <dbReference type="EMBL" id="AEJ18785.1"/>
    </source>
</evidence>
<dbReference type="InterPro" id="IPR004710">
    <property type="entry name" value="Bilac:Na_transpt"/>
</dbReference>
<evidence type="ECO:0000256" key="3">
    <source>
        <dbReference type="ARBA" id="ARBA00022989"/>
    </source>
</evidence>
<name>F8F1E1_GRAC1</name>
<proteinExistence type="predicted"/>
<sequence length="318" mass="34585">MKNIGLHVNQWLETHMPFLTPLGVAIGFLFSSVCGTFRPAIPFLFGIMTISSALNLHFNELLSVFTKPKSLIIFFTNAHIIMPVVSFIFTSLINSNNSSYIAGFVLLFSTPTAVSGFIWNSINKGNNALSLSIILLDTILSPLVVPLTIYLLIGKSISVSLIDMAFSLMLMIVIPTILGIIINESSHGRIPNQINPILKPVSKLCLIMVVAANSAVLSPQVHWSDPNVYWIGFQAVVLGMFGFFLGDVAGKWEKVSQAEKTTFIFSIGLRNISAAATLAIAFFPSAAALPAILGMIFQQSLASFAGEIFIKRKACYHV</sequence>